<name>A0A5J4NNB6_9TREM</name>
<keyword evidence="2" id="KW-1185">Reference proteome</keyword>
<feature type="non-terminal residue" evidence="1">
    <location>
        <position position="1"/>
    </location>
</feature>
<accession>A0A5J4NNB6</accession>
<evidence type="ECO:0000313" key="1">
    <source>
        <dbReference type="EMBL" id="KAA3676538.1"/>
    </source>
</evidence>
<protein>
    <submittedName>
        <fullName evidence="1">Uncharacterized protein</fullName>
    </submittedName>
</protein>
<proteinExistence type="predicted"/>
<sequence>IGYPDVIQILPWSPELLSIHDRTVFECTCGNQEHLLNLGTKFVWKSGPKIFEITKNRFVLANVDIHVSQEDTTLSTYECTVQTGNFTLVKTFTVKLIYDNIPKLQIMPDLDNIPRSDMRYDFHCVVHGESNNYQNATLRLMIKNVRYLPGLIQTELVDSKSSNLTHIQLKSLRFAQITLECTYGMKPILRAVQKVYQTKDYGVLVSTPDLAIFSTTLVSTIIPCSFSPGKDAANLEIRTVIEHYSGPDNQFLIDGESLHIKGSPANQPVEFRCKAVVGENNTVGSISARTIYLG</sequence>
<dbReference type="Proteomes" id="UP000324629">
    <property type="component" value="Unassembled WGS sequence"/>
</dbReference>
<gene>
    <name evidence="1" type="ORF">DEA37_0002039</name>
</gene>
<comment type="caution">
    <text evidence="1">The sequence shown here is derived from an EMBL/GenBank/DDBJ whole genome shotgun (WGS) entry which is preliminary data.</text>
</comment>
<evidence type="ECO:0000313" key="2">
    <source>
        <dbReference type="Proteomes" id="UP000324629"/>
    </source>
</evidence>
<dbReference type="EMBL" id="QNGE01001930">
    <property type="protein sequence ID" value="KAA3676538.1"/>
    <property type="molecule type" value="Genomic_DNA"/>
</dbReference>
<reference evidence="1 2" key="1">
    <citation type="journal article" date="2019" name="Gigascience">
        <title>Whole-genome sequence of the oriental lung fluke Paragonimus westermani.</title>
        <authorList>
            <person name="Oey H."/>
            <person name="Zakrzewski M."/>
            <person name="Narain K."/>
            <person name="Devi K.R."/>
            <person name="Agatsuma T."/>
            <person name="Nawaratna S."/>
            <person name="Gobert G.N."/>
            <person name="Jones M.K."/>
            <person name="Ragan M.A."/>
            <person name="McManus D.P."/>
            <person name="Krause L."/>
        </authorList>
    </citation>
    <scope>NUCLEOTIDE SEQUENCE [LARGE SCALE GENOMIC DNA]</scope>
    <source>
        <strain evidence="1 2">IND2009</strain>
    </source>
</reference>
<dbReference type="AlphaFoldDB" id="A0A5J4NNB6"/>
<organism evidence="1 2">
    <name type="scientific">Paragonimus westermani</name>
    <dbReference type="NCBI Taxonomy" id="34504"/>
    <lineage>
        <taxon>Eukaryota</taxon>
        <taxon>Metazoa</taxon>
        <taxon>Spiralia</taxon>
        <taxon>Lophotrochozoa</taxon>
        <taxon>Platyhelminthes</taxon>
        <taxon>Trematoda</taxon>
        <taxon>Digenea</taxon>
        <taxon>Plagiorchiida</taxon>
        <taxon>Troglotremata</taxon>
        <taxon>Troglotrematidae</taxon>
        <taxon>Paragonimus</taxon>
    </lineage>
</organism>